<dbReference type="Proteomes" id="UP000663586">
    <property type="component" value="Chromosome"/>
</dbReference>
<evidence type="ECO:0000256" key="1">
    <source>
        <dbReference type="SAM" id="Coils"/>
    </source>
</evidence>
<gene>
    <name evidence="2" type="ORF">AArcS_1603</name>
</gene>
<evidence type="ECO:0000313" key="3">
    <source>
        <dbReference type="Proteomes" id="UP000663586"/>
    </source>
</evidence>
<dbReference type="GeneID" id="70684986"/>
<proteinExistence type="predicted"/>
<dbReference type="KEGG" id="hara:AArcS_1603"/>
<dbReference type="RefSeq" id="WP_238479954.1">
    <property type="nucleotide sequence ID" value="NZ_CP064786.1"/>
</dbReference>
<feature type="coiled-coil region" evidence="1">
    <location>
        <begin position="79"/>
        <end position="124"/>
    </location>
</feature>
<organism evidence="2 3">
    <name type="scientific">Natranaeroarchaeum sulfidigenes</name>
    <dbReference type="NCBI Taxonomy" id="2784880"/>
    <lineage>
        <taxon>Archaea</taxon>
        <taxon>Methanobacteriati</taxon>
        <taxon>Methanobacteriota</taxon>
        <taxon>Stenosarchaea group</taxon>
        <taxon>Halobacteria</taxon>
        <taxon>Halobacteriales</taxon>
        <taxon>Natronoarchaeaceae</taxon>
        <taxon>Natranaeroarchaeum</taxon>
    </lineage>
</organism>
<reference evidence="2" key="1">
    <citation type="submission" date="2020-11" db="EMBL/GenBank/DDBJ databases">
        <title>Carbohydrate-dependent, anaerobic sulfur respiration: A novel catabolism in halophilic archaea.</title>
        <authorList>
            <person name="Sorokin D.Y."/>
            <person name="Messina E."/>
            <person name="Smedile F."/>
            <person name="La Cono V."/>
            <person name="Hallsworth J.E."/>
            <person name="Yakimov M.M."/>
        </authorList>
    </citation>
    <scope>NUCLEOTIDE SEQUENCE</scope>
    <source>
        <strain evidence="2">AArc-S</strain>
    </source>
</reference>
<protein>
    <submittedName>
        <fullName evidence="2">Uncharacterized protein</fullName>
    </submittedName>
</protein>
<accession>A0A897MQF4</accession>
<evidence type="ECO:0000313" key="2">
    <source>
        <dbReference type="EMBL" id="QSG02814.1"/>
    </source>
</evidence>
<sequence length="231" mass="27385">MQSDESADELTFEEHLQGMYYRYRQQHLEERLEELAQTMEETLLQRALTKAFFNESIDIDEDAKTAVQETVEKLEAGRYDEVDKELDSLAKTVEQSETQVTNQIQQLRIDRQDTISAMRRLNERVERVDQSQLSTLESLLNGWEWKSQVYIETNDTFEEHRQEAREYGNDMAAIFEDLKDQLFGAYDDTELRPLVRRLLDKDRLRLDELTEEERRQLAESDLADHVELKLS</sequence>
<dbReference type="EMBL" id="CP064786">
    <property type="protein sequence ID" value="QSG02814.1"/>
    <property type="molecule type" value="Genomic_DNA"/>
</dbReference>
<name>A0A897MQF4_9EURY</name>
<keyword evidence="1" id="KW-0175">Coiled coil</keyword>
<keyword evidence="3" id="KW-1185">Reference proteome</keyword>
<dbReference type="AlphaFoldDB" id="A0A897MQF4"/>